<dbReference type="Proteomes" id="UP001054252">
    <property type="component" value="Unassembled WGS sequence"/>
</dbReference>
<comment type="caution">
    <text evidence="1">The sequence shown here is derived from an EMBL/GenBank/DDBJ whole genome shotgun (WGS) entry which is preliminary data.</text>
</comment>
<keyword evidence="2" id="KW-1185">Reference proteome</keyword>
<dbReference type="InterPro" id="IPR001684">
    <property type="entry name" value="Ribosomal_bL27"/>
</dbReference>
<dbReference type="Pfam" id="PF01016">
    <property type="entry name" value="Ribosomal_L27"/>
    <property type="match status" value="1"/>
</dbReference>
<reference evidence="1 2" key="1">
    <citation type="journal article" date="2021" name="Commun. Biol.">
        <title>The genome of Shorea leprosula (Dipterocarpaceae) highlights the ecological relevance of drought in aseasonal tropical rainforests.</title>
        <authorList>
            <person name="Ng K.K.S."/>
            <person name="Kobayashi M.J."/>
            <person name="Fawcett J.A."/>
            <person name="Hatakeyama M."/>
            <person name="Paape T."/>
            <person name="Ng C.H."/>
            <person name="Ang C.C."/>
            <person name="Tnah L.H."/>
            <person name="Lee C.T."/>
            <person name="Nishiyama T."/>
            <person name="Sese J."/>
            <person name="O'Brien M.J."/>
            <person name="Copetti D."/>
            <person name="Mohd Noor M.I."/>
            <person name="Ong R.C."/>
            <person name="Putra M."/>
            <person name="Sireger I.Z."/>
            <person name="Indrioko S."/>
            <person name="Kosugi Y."/>
            <person name="Izuno A."/>
            <person name="Isagi Y."/>
            <person name="Lee S.L."/>
            <person name="Shimizu K.K."/>
        </authorList>
    </citation>
    <scope>NUCLEOTIDE SEQUENCE [LARGE SCALE GENOMIC DNA]</scope>
    <source>
        <strain evidence="1">214</strain>
    </source>
</reference>
<protein>
    <submittedName>
        <fullName evidence="1">Uncharacterized protein</fullName>
    </submittedName>
</protein>
<dbReference type="GO" id="GO:0003735">
    <property type="term" value="F:structural constituent of ribosome"/>
    <property type="evidence" value="ECO:0007669"/>
    <property type="project" value="InterPro"/>
</dbReference>
<sequence length="189" mass="22164">MPGKVNMTYENDQDLMICFYKFVANEEMACDEAELGPDEFAERLRTQENLQEQVLSILNFEKDWKRILLKFRRQRFCHLSKFRRWFEGGYLLYLHRGDTLAVICRQTATSLTQNTSNLTEPNPLDKVQNGGYYFDLQFRQRGTKFNPGKNVGLGKDYTIFSLIDGLMKFEKIGPYKKKVSVYPRDRGTA</sequence>
<dbReference type="EMBL" id="BPVZ01000352">
    <property type="protein sequence ID" value="GKV50262.1"/>
    <property type="molecule type" value="Genomic_DNA"/>
</dbReference>
<dbReference type="AlphaFoldDB" id="A0AAV5MPB4"/>
<evidence type="ECO:0000313" key="2">
    <source>
        <dbReference type="Proteomes" id="UP001054252"/>
    </source>
</evidence>
<dbReference type="PRINTS" id="PR00063">
    <property type="entry name" value="RIBOSOMALL27"/>
</dbReference>
<dbReference type="Gene3D" id="2.40.50.100">
    <property type="match status" value="1"/>
</dbReference>
<accession>A0AAV5MPB4</accession>
<dbReference type="GO" id="GO:0006412">
    <property type="term" value="P:translation"/>
    <property type="evidence" value="ECO:0007669"/>
    <property type="project" value="InterPro"/>
</dbReference>
<evidence type="ECO:0000313" key="1">
    <source>
        <dbReference type="EMBL" id="GKV50262.1"/>
    </source>
</evidence>
<organism evidence="1 2">
    <name type="scientific">Rubroshorea leprosula</name>
    <dbReference type="NCBI Taxonomy" id="152421"/>
    <lineage>
        <taxon>Eukaryota</taxon>
        <taxon>Viridiplantae</taxon>
        <taxon>Streptophyta</taxon>
        <taxon>Embryophyta</taxon>
        <taxon>Tracheophyta</taxon>
        <taxon>Spermatophyta</taxon>
        <taxon>Magnoliopsida</taxon>
        <taxon>eudicotyledons</taxon>
        <taxon>Gunneridae</taxon>
        <taxon>Pentapetalae</taxon>
        <taxon>rosids</taxon>
        <taxon>malvids</taxon>
        <taxon>Malvales</taxon>
        <taxon>Dipterocarpaceae</taxon>
        <taxon>Rubroshorea</taxon>
    </lineage>
</organism>
<name>A0AAV5MPB4_9ROSI</name>
<proteinExistence type="predicted"/>
<dbReference type="SUPFAM" id="SSF110324">
    <property type="entry name" value="Ribosomal L27 protein-like"/>
    <property type="match status" value="1"/>
</dbReference>
<gene>
    <name evidence="1" type="ORF">SLEP1_g56974</name>
</gene>
<dbReference type="PANTHER" id="PTHR36763:SF1">
    <property type="entry name" value="EXPRESSED PROTEIN"/>
    <property type="match status" value="1"/>
</dbReference>
<dbReference type="GO" id="GO:0005840">
    <property type="term" value="C:ribosome"/>
    <property type="evidence" value="ECO:0007669"/>
    <property type="project" value="InterPro"/>
</dbReference>
<dbReference type="PANTHER" id="PTHR36763">
    <property type="entry name" value="EXPRESSED PROTEIN"/>
    <property type="match status" value="1"/>
</dbReference>